<comment type="similarity">
    <text evidence="1 4">Belongs to the carbamate kinase family.</text>
</comment>
<dbReference type="NCBIfam" id="NF009007">
    <property type="entry name" value="PRK12352.1"/>
    <property type="match status" value="1"/>
</dbReference>
<dbReference type="CDD" id="cd04235">
    <property type="entry name" value="AAK_CK"/>
    <property type="match status" value="1"/>
</dbReference>
<dbReference type="Pfam" id="PF00696">
    <property type="entry name" value="AA_kinase"/>
    <property type="match status" value="1"/>
</dbReference>
<evidence type="ECO:0000256" key="3">
    <source>
        <dbReference type="ARBA" id="ARBA00022777"/>
    </source>
</evidence>
<name>A0A0G7ZMD2_9MOLU</name>
<dbReference type="EMBL" id="CWGI01000001">
    <property type="protein sequence ID" value="CRX37357.1"/>
    <property type="molecule type" value="Genomic_DNA"/>
</dbReference>
<keyword evidence="2 4" id="KW-0808">Transferase</keyword>
<keyword evidence="3 4" id="KW-0418">Kinase</keyword>
<feature type="domain" description="Aspartate/glutamate/uridylate kinase" evidence="5">
    <location>
        <begin position="4"/>
        <end position="285"/>
    </location>
</feature>
<dbReference type="InterPro" id="IPR036393">
    <property type="entry name" value="AceGlu_kinase-like_sf"/>
</dbReference>
<dbReference type="InterPro" id="IPR003964">
    <property type="entry name" value="Carb_kinase"/>
</dbReference>
<dbReference type="PANTHER" id="PTHR30409:SF1">
    <property type="entry name" value="CARBAMATE KINASE-RELATED"/>
    <property type="match status" value="1"/>
</dbReference>
<dbReference type="InterPro" id="IPR001048">
    <property type="entry name" value="Asp/Glu/Uridylate_kinase"/>
</dbReference>
<dbReference type="AlphaFoldDB" id="A0A0G7ZMD2"/>
<dbReference type="PIRSF" id="PIRSF000723">
    <property type="entry name" value="Carbamate_kin"/>
    <property type="match status" value="1"/>
</dbReference>
<evidence type="ECO:0000256" key="4">
    <source>
        <dbReference type="PIRNR" id="PIRNR000723"/>
    </source>
</evidence>
<sequence>MKKKRIVLALGGNALGDTPKEQQEAVKKTAISIVDLIEQGHQVLIGHGNGPQVGMISLAFDEASKINKKVPKLDLVLAGAMSQGYIGIHLKNAIDNELLKRKINKNVYALISQAIVDHKDPAFSNPTKPIGGFYSKKEAEKITNETGWVFIEDSGRGYRRVVPSPKPITLMEKDLINKGLDAGFILIAGGGGAIATYKENNKYNMIDAVIDKDYTAEKMAEIVNADLFVIVTAVDGIYLDYNTKNQRILSNPKISDLQKLIDKKVFPSGSMGPKVETAVKFAASKLSRKSIITSLDKLKESLEGNKYGTHIEN</sequence>
<reference evidence="7" key="1">
    <citation type="submission" date="2015-05" db="EMBL/GenBank/DDBJ databases">
        <authorList>
            <person name="Collingro A."/>
        </authorList>
    </citation>
    <scope>NUCLEOTIDE SEQUENCE [LARGE SCALE GENOMIC DNA]</scope>
    <source>
        <strain evidence="7">Ps</strain>
    </source>
</reference>
<dbReference type="PRINTS" id="PR01469">
    <property type="entry name" value="CARBMTKINASE"/>
</dbReference>
<proteinExistence type="inferred from homology"/>
<dbReference type="SUPFAM" id="SSF53633">
    <property type="entry name" value="Carbamate kinase-like"/>
    <property type="match status" value="1"/>
</dbReference>
<evidence type="ECO:0000256" key="2">
    <source>
        <dbReference type="ARBA" id="ARBA00022679"/>
    </source>
</evidence>
<dbReference type="GO" id="GO:0008804">
    <property type="term" value="F:carbamate kinase activity"/>
    <property type="evidence" value="ECO:0007669"/>
    <property type="project" value="InterPro"/>
</dbReference>
<evidence type="ECO:0000259" key="5">
    <source>
        <dbReference type="Pfam" id="PF00696"/>
    </source>
</evidence>
<dbReference type="PANTHER" id="PTHR30409">
    <property type="entry name" value="CARBAMATE KINASE"/>
    <property type="match status" value="1"/>
</dbReference>
<dbReference type="GO" id="GO:0005829">
    <property type="term" value="C:cytosol"/>
    <property type="evidence" value="ECO:0007669"/>
    <property type="project" value="TreeGrafter"/>
</dbReference>
<keyword evidence="7" id="KW-1185">Reference proteome</keyword>
<evidence type="ECO:0000256" key="1">
    <source>
        <dbReference type="ARBA" id="ARBA00011066"/>
    </source>
</evidence>
<dbReference type="GO" id="GO:0019546">
    <property type="term" value="P:L-arginine deiminase pathway"/>
    <property type="evidence" value="ECO:0007669"/>
    <property type="project" value="TreeGrafter"/>
</dbReference>
<evidence type="ECO:0000313" key="7">
    <source>
        <dbReference type="Proteomes" id="UP000242141"/>
    </source>
</evidence>
<protein>
    <recommendedName>
        <fullName evidence="4">Carbamate kinase</fullName>
    </recommendedName>
</protein>
<accession>A0A0G7ZMD2</accession>
<organism evidence="6 7">
    <name type="scientific">Candidatus Hepatoplasma crinochetorum</name>
    <dbReference type="NCBI Taxonomy" id="295596"/>
    <lineage>
        <taxon>Bacteria</taxon>
        <taxon>Bacillati</taxon>
        <taxon>Mycoplasmatota</taxon>
        <taxon>Mollicutes</taxon>
        <taxon>Candidatus Hepatoplasmataceae</taxon>
        <taxon>Candidatus Hepatoplasma</taxon>
    </lineage>
</organism>
<evidence type="ECO:0000313" key="6">
    <source>
        <dbReference type="EMBL" id="CRX37357.1"/>
    </source>
</evidence>
<gene>
    <name evidence="6" type="ORF">HEPPS_05880</name>
</gene>
<dbReference type="Gene3D" id="3.40.1160.10">
    <property type="entry name" value="Acetylglutamate kinase-like"/>
    <property type="match status" value="1"/>
</dbReference>
<dbReference type="Proteomes" id="UP000242141">
    <property type="component" value="Unassembled WGS sequence"/>
</dbReference>